<keyword evidence="7" id="KW-1185">Reference proteome</keyword>
<dbReference type="Gene3D" id="3.10.20.30">
    <property type="match status" value="1"/>
</dbReference>
<dbReference type="EMBL" id="AP009384">
    <property type="protein sequence ID" value="BAF86121.1"/>
    <property type="molecule type" value="Genomic_DNA"/>
</dbReference>
<keyword evidence="1" id="KW-0479">Metal-binding</keyword>
<dbReference type="GO" id="GO:0046872">
    <property type="term" value="F:metal ion binding"/>
    <property type="evidence" value="ECO:0007669"/>
    <property type="project" value="UniProtKB-KW"/>
</dbReference>
<dbReference type="AlphaFoldDB" id="A8IGR1"/>
<evidence type="ECO:0000256" key="1">
    <source>
        <dbReference type="ARBA" id="ARBA00022723"/>
    </source>
</evidence>
<evidence type="ECO:0000313" key="7">
    <source>
        <dbReference type="Proteomes" id="UP000000270"/>
    </source>
</evidence>
<dbReference type="KEGG" id="azc:AZC_0123"/>
<dbReference type="Pfam" id="PF13187">
    <property type="entry name" value="Fer4_9"/>
    <property type="match status" value="1"/>
</dbReference>
<evidence type="ECO:0000256" key="3">
    <source>
        <dbReference type="ARBA" id="ARBA00023014"/>
    </source>
</evidence>
<reference evidence="6 7" key="3">
    <citation type="journal article" date="2008" name="BMC Genomics">
        <title>The genome of the versatile nitrogen fixer Azorhizobium caulinodans ORS571.</title>
        <authorList>
            <person name="Lee KB."/>
            <person name="Backer P.D."/>
            <person name="Aono T."/>
            <person name="Liu CT."/>
            <person name="Suzuki S."/>
            <person name="Suzuki T."/>
            <person name="Kaneko T."/>
            <person name="Yamada M."/>
            <person name="Tabata S."/>
            <person name="Kupfer D.M."/>
            <person name="Najar F.Z."/>
            <person name="Wiley G.B."/>
            <person name="Roe B."/>
            <person name="Binnewies T.T."/>
            <person name="Ussery D.W."/>
            <person name="D'Haeze W."/>
            <person name="Herder J.D."/>
            <person name="Gevers D."/>
            <person name="Vereecke D."/>
            <person name="Holsters M."/>
            <person name="Oyaizu H."/>
        </authorList>
    </citation>
    <scope>NUCLEOTIDE SEQUENCE [LARGE SCALE GENOMIC DNA]</scope>
    <source>
        <strain evidence="7">ATCC 43989 / DSM 5975 / JCM 20966 / LMG 6465 / NBRC 14845 / NCIMB 13405 / ORS 571</strain>
    </source>
</reference>
<dbReference type="SUPFAM" id="SSF54292">
    <property type="entry name" value="2Fe-2S ferredoxin-like"/>
    <property type="match status" value="1"/>
</dbReference>
<dbReference type="PROSITE" id="PS51085">
    <property type="entry name" value="2FE2S_FER_2"/>
    <property type="match status" value="1"/>
</dbReference>
<organism evidence="6 7">
    <name type="scientific">Azorhizobium caulinodans (strain ATCC 43989 / DSM 5975 / JCM 20966 / LMG 6465 / NBRC 14845 / NCIMB 13405 / ORS 571)</name>
    <dbReference type="NCBI Taxonomy" id="438753"/>
    <lineage>
        <taxon>Bacteria</taxon>
        <taxon>Pseudomonadati</taxon>
        <taxon>Pseudomonadota</taxon>
        <taxon>Alphaproteobacteria</taxon>
        <taxon>Hyphomicrobiales</taxon>
        <taxon>Xanthobacteraceae</taxon>
        <taxon>Azorhizobium</taxon>
    </lineage>
</organism>
<dbReference type="GO" id="GO:0051536">
    <property type="term" value="F:iron-sulfur cluster binding"/>
    <property type="evidence" value="ECO:0007669"/>
    <property type="project" value="UniProtKB-KW"/>
</dbReference>
<dbReference type="InterPro" id="IPR036010">
    <property type="entry name" value="2Fe-2S_ferredoxin-like_sf"/>
</dbReference>
<dbReference type="eggNOG" id="COG3383">
    <property type="taxonomic scope" value="Bacteria"/>
</dbReference>
<name>A8IGR1_AZOC5</name>
<feature type="domain" description="2Fe-2S ferredoxin-type" evidence="4">
    <location>
        <begin position="56"/>
        <end position="135"/>
    </location>
</feature>
<keyword evidence="2" id="KW-0408">Iron</keyword>
<sequence length="272" mass="29164">MRGVGAARSRSGLYWHAPCCPERVIAARAIPRRGAPCRPQHAGPPRDPRRKFTVRETVHLTIDGCEVAADPTQSILQAYARSGAELTANVGCLGQGVCGSCRCLIRKDQERQVSTALACETRVEAGMQVSFIDHFLPAHVHRYDLSDIRDSWGLLGQIRAVFPEAAYCRHCSGCDRACPKGLPVQSGVASAVAGDLAAAAAVFDPCVMCNLCTLACPENIRPNHLGLFVRRAIAALTLRPVDLMRRLRDIETGAMTVEGPQPATASGEPAEG</sequence>
<evidence type="ECO:0000259" key="4">
    <source>
        <dbReference type="PROSITE" id="PS51085"/>
    </source>
</evidence>
<proteinExistence type="predicted"/>
<dbReference type="eggNOG" id="COG1152">
    <property type="taxonomic scope" value="Bacteria"/>
</dbReference>
<dbReference type="STRING" id="438753.AZC_0123"/>
<evidence type="ECO:0000259" key="5">
    <source>
        <dbReference type="PROSITE" id="PS51379"/>
    </source>
</evidence>
<dbReference type="CDD" id="cd00207">
    <property type="entry name" value="fer2"/>
    <property type="match status" value="1"/>
</dbReference>
<dbReference type="InterPro" id="IPR017900">
    <property type="entry name" value="4Fe4S_Fe_S_CS"/>
</dbReference>
<protein>
    <submittedName>
        <fullName evidence="6">4Fe-4S ferredoxin</fullName>
    </submittedName>
</protein>
<dbReference type="HOGENOM" id="CLU_089211_0_0_5"/>
<dbReference type="InterPro" id="IPR017896">
    <property type="entry name" value="4Fe4S_Fe-S-bd"/>
</dbReference>
<reference evidence="6 7" key="6">
    <citation type="journal article" date="2011" name="Appl. Environ. Microbiol.">
        <title>Involvement of the azorhizobial chromosome partition gene (parA) in the onset of bacteroid differentiation during Sesbania rostrata stem nodule development.</title>
        <authorList>
            <person name="Liu CT."/>
            <person name="Lee KB."/>
            <person name="Wang YS."/>
            <person name="Peng MH."/>
            <person name="Lee KT."/>
            <person name="Suzuki S."/>
            <person name="Suzuki T."/>
            <person name="Oyaizu H."/>
        </authorList>
    </citation>
    <scope>NUCLEOTIDE SEQUENCE [LARGE SCALE GENOMIC DNA]</scope>
    <source>
        <strain evidence="7">ATCC 43989 / DSM 5975 / JCM 20966 / LMG 6465 / NBRC 14845 / NCIMB 13405 / ORS 571</strain>
    </source>
</reference>
<dbReference type="SUPFAM" id="SSF46548">
    <property type="entry name" value="alpha-helical ferredoxin"/>
    <property type="match status" value="1"/>
</dbReference>
<accession>A8IGR1</accession>
<reference evidence="6 7" key="5">
    <citation type="journal article" date="2010" name="Appl. Environ. Microbiol.">
        <title>phrR-like gene praR of Azorhizobium caulinodans ORS571 is essential for symbiosis with Sesbania rostrata and is involved in expression of reb genes.</title>
        <authorList>
            <person name="Akiba N."/>
            <person name="Aono T."/>
            <person name="Toyazaki H."/>
            <person name="Sato S."/>
            <person name="Oyaizu H."/>
        </authorList>
    </citation>
    <scope>NUCLEOTIDE SEQUENCE [LARGE SCALE GENOMIC DNA]</scope>
    <source>
        <strain evidence="7">ATCC 43989 / DSM 5975 / JCM 20966 / LMG 6465 / NBRC 14845 / NCIMB 13405 / ORS 571</strain>
    </source>
</reference>
<dbReference type="PROSITE" id="PS00198">
    <property type="entry name" value="4FE4S_FER_1"/>
    <property type="match status" value="1"/>
</dbReference>
<evidence type="ECO:0000256" key="2">
    <source>
        <dbReference type="ARBA" id="ARBA00023004"/>
    </source>
</evidence>
<dbReference type="InterPro" id="IPR001041">
    <property type="entry name" value="2Fe-2S_ferredoxin-type"/>
</dbReference>
<dbReference type="InterPro" id="IPR012675">
    <property type="entry name" value="Beta-grasp_dom_sf"/>
</dbReference>
<dbReference type="PROSITE" id="PS51379">
    <property type="entry name" value="4FE4S_FER_2"/>
    <property type="match status" value="1"/>
</dbReference>
<dbReference type="Pfam" id="PF13510">
    <property type="entry name" value="Fer2_4"/>
    <property type="match status" value="1"/>
</dbReference>
<dbReference type="Proteomes" id="UP000000270">
    <property type="component" value="Chromosome"/>
</dbReference>
<keyword evidence="3" id="KW-0411">Iron-sulfur</keyword>
<reference evidence="6 7" key="1">
    <citation type="journal article" date="2007" name="Appl. Environ. Microbiol.">
        <title>Rhizobial factors required for stem nodule maturation and maintenance in Sesbania rostrata-Azorhizobium caulinodans ORS571 symbiosis.</title>
        <authorList>
            <person name="Suzuki S."/>
            <person name="Aono T."/>
            <person name="Lee KB."/>
            <person name="Suzuki T."/>
            <person name="Liu CT."/>
            <person name="Miwa H."/>
            <person name="Wakao S."/>
            <person name="Iki T."/>
            <person name="Oyaizu H."/>
        </authorList>
    </citation>
    <scope>NUCLEOTIDE SEQUENCE [LARGE SCALE GENOMIC DNA]</scope>
    <source>
        <strain evidence="7">ATCC 43989 / DSM 5975 / JCM 20966 / LMG 6465 / NBRC 14845 / NCIMB 13405 / ORS 571</strain>
    </source>
</reference>
<reference evidence="7" key="2">
    <citation type="submission" date="2007-04" db="EMBL/GenBank/DDBJ databases">
        <title>Complete genome sequence of the nitrogen-fixing bacterium Azorhizobium caulinodans ORS571.</title>
        <authorList>
            <person name="Lee K.B."/>
            <person name="Backer P.D."/>
            <person name="Aono T."/>
            <person name="Liu C.T."/>
            <person name="Suzuki S."/>
            <person name="Suzuki T."/>
            <person name="Kaneko T."/>
            <person name="Yamada M."/>
            <person name="Tabata S."/>
            <person name="Kupfer D.M."/>
            <person name="Najar F.Z."/>
            <person name="Wiley G.B."/>
            <person name="Roe B."/>
            <person name="Binnewies T."/>
            <person name="Ussery D."/>
            <person name="Vereecke D."/>
            <person name="Gevers D."/>
            <person name="Holsters M."/>
            <person name="Oyaizu H."/>
        </authorList>
    </citation>
    <scope>NUCLEOTIDE SEQUENCE [LARGE SCALE GENOMIC DNA]</scope>
    <source>
        <strain evidence="7">ATCC 43989 / DSM 5975 / JCM 20966 / LMG 6465 / NBRC 14845 / NCIMB 13405 / ORS 571</strain>
    </source>
</reference>
<dbReference type="Gene3D" id="3.30.70.20">
    <property type="match status" value="1"/>
</dbReference>
<gene>
    <name evidence="6" type="ordered locus">AZC_0123</name>
</gene>
<feature type="domain" description="4Fe-4S ferredoxin-type" evidence="5">
    <location>
        <begin position="199"/>
        <end position="226"/>
    </location>
</feature>
<evidence type="ECO:0000313" key="6">
    <source>
        <dbReference type="EMBL" id="BAF86121.1"/>
    </source>
</evidence>
<reference evidence="6 7" key="4">
    <citation type="journal article" date="2009" name="Appl. Environ. Microbiol.">
        <title>Comparative genome-wide transcriptional profiling of Azorhizobium caulinodans ORS571 grown under free-living and symbiotic conditions.</title>
        <authorList>
            <person name="Tsukada S."/>
            <person name="Aono T."/>
            <person name="Akiba N."/>
            <person name="Lee KB."/>
            <person name="Liu CT."/>
            <person name="Toyazaki H."/>
            <person name="Oyaizu H."/>
        </authorList>
    </citation>
    <scope>NUCLEOTIDE SEQUENCE [LARGE SCALE GENOMIC DNA]</scope>
    <source>
        <strain evidence="7">ATCC 43989 / DSM 5975 / JCM 20966 / LMG 6465 / NBRC 14845 / NCIMB 13405 / ORS 571</strain>
    </source>
</reference>